<dbReference type="Proteomes" id="UP000828941">
    <property type="component" value="Chromosome 9"/>
</dbReference>
<evidence type="ECO:0000313" key="1">
    <source>
        <dbReference type="EMBL" id="KAI4323789.1"/>
    </source>
</evidence>
<protein>
    <submittedName>
        <fullName evidence="1">Uncharacterized protein</fullName>
    </submittedName>
</protein>
<proteinExistence type="predicted"/>
<sequence>MARGISSSIDGTGNDCRCEHPAPENLSATYYSSPLSMLSASPASSLKTASHAGHRKPHRKKDMANMFYGEDDYDDMKDYMYREDVIESMRREKELKDLRQQRKKKWQWLSLFECYEFLKLFITKF</sequence>
<name>A0ACB9MIM2_BAUVA</name>
<evidence type="ECO:0000313" key="2">
    <source>
        <dbReference type="Proteomes" id="UP000828941"/>
    </source>
</evidence>
<comment type="caution">
    <text evidence="1">The sequence shown here is derived from an EMBL/GenBank/DDBJ whole genome shotgun (WGS) entry which is preliminary data.</text>
</comment>
<accession>A0ACB9MIM2</accession>
<keyword evidence="2" id="KW-1185">Reference proteome</keyword>
<gene>
    <name evidence="1" type="ORF">L6164_023367</name>
</gene>
<reference evidence="1 2" key="1">
    <citation type="journal article" date="2022" name="DNA Res.">
        <title>Chromosomal-level genome assembly of the orchid tree Bauhinia variegata (Leguminosae; Cercidoideae) supports the allotetraploid origin hypothesis of Bauhinia.</title>
        <authorList>
            <person name="Zhong Y."/>
            <person name="Chen Y."/>
            <person name="Zheng D."/>
            <person name="Pang J."/>
            <person name="Liu Y."/>
            <person name="Luo S."/>
            <person name="Meng S."/>
            <person name="Qian L."/>
            <person name="Wei D."/>
            <person name="Dai S."/>
            <person name="Zhou R."/>
        </authorList>
    </citation>
    <scope>NUCLEOTIDE SEQUENCE [LARGE SCALE GENOMIC DNA]</scope>
    <source>
        <strain evidence="1">BV-YZ2020</strain>
    </source>
</reference>
<organism evidence="1 2">
    <name type="scientific">Bauhinia variegata</name>
    <name type="common">Purple orchid tree</name>
    <name type="synonym">Phanera variegata</name>
    <dbReference type="NCBI Taxonomy" id="167791"/>
    <lineage>
        <taxon>Eukaryota</taxon>
        <taxon>Viridiplantae</taxon>
        <taxon>Streptophyta</taxon>
        <taxon>Embryophyta</taxon>
        <taxon>Tracheophyta</taxon>
        <taxon>Spermatophyta</taxon>
        <taxon>Magnoliopsida</taxon>
        <taxon>eudicotyledons</taxon>
        <taxon>Gunneridae</taxon>
        <taxon>Pentapetalae</taxon>
        <taxon>rosids</taxon>
        <taxon>fabids</taxon>
        <taxon>Fabales</taxon>
        <taxon>Fabaceae</taxon>
        <taxon>Cercidoideae</taxon>
        <taxon>Cercideae</taxon>
        <taxon>Bauhiniinae</taxon>
        <taxon>Bauhinia</taxon>
    </lineage>
</organism>
<dbReference type="EMBL" id="CM039434">
    <property type="protein sequence ID" value="KAI4323789.1"/>
    <property type="molecule type" value="Genomic_DNA"/>
</dbReference>